<feature type="chain" id="PRO_5034271124" evidence="2">
    <location>
        <begin position="20"/>
        <end position="216"/>
    </location>
</feature>
<keyword evidence="4" id="KW-1185">Reference proteome</keyword>
<sequence>MMIFLAVATLLWLLTSTDAHNIPLNDIQCPKGSHHGFVQNSYQFYGPLRKFTDITGSFFDISWLAGGEILSTTGTNNIPGATRVGPFDPLSKDPLFNETLTVYDVGPGTLRFTFTGPGAPLTYHSRTGEVITFHYYAETQHYESICGGTATYLHATTHICSDNPALAYDLFCRLHQGTFHGYDALPARVKEKTFTGDCPQRSERNPIGRETVHEEL</sequence>
<evidence type="ECO:0000313" key="4">
    <source>
        <dbReference type="Proteomes" id="UP000620124"/>
    </source>
</evidence>
<feature type="signal peptide" evidence="2">
    <location>
        <begin position="1"/>
        <end position="19"/>
    </location>
</feature>
<evidence type="ECO:0000313" key="3">
    <source>
        <dbReference type="EMBL" id="KAF7352045.1"/>
    </source>
</evidence>
<feature type="region of interest" description="Disordered" evidence="1">
    <location>
        <begin position="195"/>
        <end position="216"/>
    </location>
</feature>
<dbReference type="OrthoDB" id="2954648at2759"/>
<evidence type="ECO:0000256" key="1">
    <source>
        <dbReference type="SAM" id="MobiDB-lite"/>
    </source>
</evidence>
<proteinExistence type="predicted"/>
<dbReference type="EMBL" id="JACAZI010000009">
    <property type="protein sequence ID" value="KAF7352045.1"/>
    <property type="molecule type" value="Genomic_DNA"/>
</dbReference>
<protein>
    <submittedName>
        <fullName evidence="3">Uncharacterized protein</fullName>
    </submittedName>
</protein>
<keyword evidence="2" id="KW-0732">Signal</keyword>
<gene>
    <name evidence="3" type="ORF">MVEN_01167000</name>
</gene>
<organism evidence="3 4">
    <name type="scientific">Mycena venus</name>
    <dbReference type="NCBI Taxonomy" id="2733690"/>
    <lineage>
        <taxon>Eukaryota</taxon>
        <taxon>Fungi</taxon>
        <taxon>Dikarya</taxon>
        <taxon>Basidiomycota</taxon>
        <taxon>Agaricomycotina</taxon>
        <taxon>Agaricomycetes</taxon>
        <taxon>Agaricomycetidae</taxon>
        <taxon>Agaricales</taxon>
        <taxon>Marasmiineae</taxon>
        <taxon>Mycenaceae</taxon>
        <taxon>Mycena</taxon>
    </lineage>
</organism>
<evidence type="ECO:0000256" key="2">
    <source>
        <dbReference type="SAM" id="SignalP"/>
    </source>
</evidence>
<comment type="caution">
    <text evidence="3">The sequence shown here is derived from an EMBL/GenBank/DDBJ whole genome shotgun (WGS) entry which is preliminary data.</text>
</comment>
<dbReference type="Proteomes" id="UP000620124">
    <property type="component" value="Unassembled WGS sequence"/>
</dbReference>
<name>A0A8H7CVP1_9AGAR</name>
<accession>A0A8H7CVP1</accession>
<dbReference type="AlphaFoldDB" id="A0A8H7CVP1"/>
<reference evidence="3" key="1">
    <citation type="submission" date="2020-05" db="EMBL/GenBank/DDBJ databases">
        <title>Mycena genomes resolve the evolution of fungal bioluminescence.</title>
        <authorList>
            <person name="Tsai I.J."/>
        </authorList>
    </citation>
    <scope>NUCLEOTIDE SEQUENCE</scope>
    <source>
        <strain evidence="3">CCC161011</strain>
    </source>
</reference>